<evidence type="ECO:0000256" key="2">
    <source>
        <dbReference type="ARBA" id="ARBA00022737"/>
    </source>
</evidence>
<name>A0A3M7SYK7_BRAPC</name>
<evidence type="ECO:0000313" key="7">
    <source>
        <dbReference type="Proteomes" id="UP000276133"/>
    </source>
</evidence>
<evidence type="ECO:0000313" key="6">
    <source>
        <dbReference type="EMBL" id="RNA40807.1"/>
    </source>
</evidence>
<keyword evidence="2" id="KW-0677">Repeat</keyword>
<feature type="compositionally biased region" description="Polar residues" evidence="5">
    <location>
        <begin position="423"/>
        <end position="433"/>
    </location>
</feature>
<feature type="region of interest" description="Disordered" evidence="5">
    <location>
        <begin position="130"/>
        <end position="204"/>
    </location>
</feature>
<dbReference type="Gene3D" id="6.10.140.1750">
    <property type="match status" value="1"/>
</dbReference>
<evidence type="ECO:0000256" key="1">
    <source>
        <dbReference type="ARBA" id="ARBA00009795"/>
    </source>
</evidence>
<organism evidence="6 7">
    <name type="scientific">Brachionus plicatilis</name>
    <name type="common">Marine rotifer</name>
    <name type="synonym">Brachionus muelleri</name>
    <dbReference type="NCBI Taxonomy" id="10195"/>
    <lineage>
        <taxon>Eukaryota</taxon>
        <taxon>Metazoa</taxon>
        <taxon>Spiralia</taxon>
        <taxon>Gnathifera</taxon>
        <taxon>Rotifera</taxon>
        <taxon>Eurotatoria</taxon>
        <taxon>Monogononta</taxon>
        <taxon>Pseudotrocha</taxon>
        <taxon>Ploima</taxon>
        <taxon>Brachionidae</taxon>
        <taxon>Brachionus</taxon>
    </lineage>
</organism>
<feature type="compositionally biased region" description="Polar residues" evidence="5">
    <location>
        <begin position="244"/>
        <end position="279"/>
    </location>
</feature>
<sequence>MVMETDTISSTYETKTAKNYSLDKLTKNYVNSATLLIQPGNLSQNDLNSNEIQALDNSVVLEKSEKFIQIEPSVYPDQNLNTDTNSNNGNISENSVNTSQAANSNNSNTIGSGSGGRFLAIRNWLKQNRWRKKDKTVSHSTSPLVIQEIQTSNQDKDPLQSNSLDKKAMKKNAKNGKNNKFKKLNSDYSLNNNSNNSNNPATLTGVNTNSLTSCSTSVTDPSVTNLAENTPLKNLTNNSKVILTSSPNSMATSPGSKSKANTPLTNGSFGQLVNSSQIGQDKKEKKNTDNNTALIYVNSNIVHNSQLTNNASPLTTNPNYRRTPNSTGLVRRQPFKTRLETTLPFVDKAKPYEEDYSDDDQEQTTKQHNLTKSAELCAQNHDSEQADSAPQRPSVEESPLSKQTPVPTKPRTIITLPHLIGRRSNQTTPTNGPKNPIIIRERIETPTSPRTTFCPSTSNVNSQVTKSSEDISRQNTPKMTTGVLVVQSPTKSPAKVAAESSDNLPSVQERIEQFQQITRQRQVNPNTANSSPQNFKNQILFNRLISSNEKESPRIIKIFNNGPSSSSSPQTDSPKNTAKLNQTSKLNFLSSFTSSESSIRDFTDTLAKNNFINNFGNMLSSSNCPSGEMERNGREAEQKKAGAKANNLQGSDNESDPEENGDLNKMSLLAVKVQRNNSLARFLKERPQLRELQEKNILHRNTDEQRKVEREEIEIKLDRKLSLRPTPKELEERNILHCKTQEELSKEKEETKKMLVRKLSYRPTIQELKDKRIIRFCDYIEVSEVDDYDRRADKPWTRLTPKDKAMIRNELNLYKSTEMEVHEESRHLTRFHKPYQNFNGEPTANTRRPKQTPFLDNSARPSMPGILNLSIPCTLLLSDLTSNMPPQRATKLVGRIRDRSYQDRLAILNLTTLESRRSRGDLISHYKIANGLLDLNWLASTKLMSSIACHGPANAIKGHKKRLFVQLSNCPARTNFLNNRVASTWSNLASSTVNAPILNSFKTRLDIHLARTNNTTT</sequence>
<dbReference type="Pfam" id="PF02755">
    <property type="entry name" value="RPEL"/>
    <property type="match status" value="1"/>
</dbReference>
<dbReference type="PROSITE" id="PS51073">
    <property type="entry name" value="RPEL"/>
    <property type="match status" value="2"/>
</dbReference>
<dbReference type="EMBL" id="REGN01000588">
    <property type="protein sequence ID" value="RNA40807.1"/>
    <property type="molecule type" value="Genomic_DNA"/>
</dbReference>
<protein>
    <submittedName>
        <fullName evidence="6">Phosphatase and actin regulator 1-like isoform X3</fullName>
    </submittedName>
</protein>
<feature type="compositionally biased region" description="Polar residues" evidence="5">
    <location>
        <begin position="445"/>
        <end position="466"/>
    </location>
</feature>
<dbReference type="GO" id="GO:0003779">
    <property type="term" value="F:actin binding"/>
    <property type="evidence" value="ECO:0007669"/>
    <property type="project" value="UniProtKB-KW"/>
</dbReference>
<feature type="region of interest" description="Disordered" evidence="5">
    <location>
        <begin position="622"/>
        <end position="662"/>
    </location>
</feature>
<feature type="region of interest" description="Disordered" evidence="5">
    <location>
        <begin position="75"/>
        <end position="113"/>
    </location>
</feature>
<comment type="caution">
    <text evidence="6">The sequence shown here is derived from an EMBL/GenBank/DDBJ whole genome shotgun (WGS) entry which is preliminary data.</text>
</comment>
<feature type="region of interest" description="Disordered" evidence="5">
    <location>
        <begin position="557"/>
        <end position="582"/>
    </location>
</feature>
<dbReference type="Gene3D" id="6.10.140.2130">
    <property type="match status" value="1"/>
</dbReference>
<proteinExistence type="inferred from homology"/>
<dbReference type="InterPro" id="IPR004018">
    <property type="entry name" value="RPEL_repeat"/>
</dbReference>
<feature type="region of interest" description="Disordered" evidence="5">
    <location>
        <begin position="834"/>
        <end position="859"/>
    </location>
</feature>
<evidence type="ECO:0000256" key="4">
    <source>
        <dbReference type="PROSITE-ProRule" id="PRU00401"/>
    </source>
</evidence>
<keyword evidence="7" id="KW-1185">Reference proteome</keyword>
<dbReference type="GO" id="GO:0030036">
    <property type="term" value="P:actin cytoskeleton organization"/>
    <property type="evidence" value="ECO:0007669"/>
    <property type="project" value="TreeGrafter"/>
</dbReference>
<feature type="compositionally biased region" description="Low complexity" evidence="5">
    <location>
        <begin position="79"/>
        <end position="111"/>
    </location>
</feature>
<dbReference type="PANTHER" id="PTHR12751">
    <property type="entry name" value="PHOSPHATASE AND ACTIN REGULATOR PHACTR"/>
    <property type="match status" value="1"/>
</dbReference>
<dbReference type="AlphaFoldDB" id="A0A3M7SYK7"/>
<comment type="similarity">
    <text evidence="1">Belongs to the phosphatase and actin regulator family.</text>
</comment>
<feature type="repeat" description="RPEL" evidence="4">
    <location>
        <begin position="715"/>
        <end position="740"/>
    </location>
</feature>
<feature type="compositionally biased region" description="Polar residues" evidence="5">
    <location>
        <begin position="138"/>
        <end position="163"/>
    </location>
</feature>
<gene>
    <name evidence="6" type="ORF">BpHYR1_022799</name>
</gene>
<feature type="compositionally biased region" description="Polar residues" evidence="5">
    <location>
        <begin position="570"/>
        <end position="582"/>
    </location>
</feature>
<feature type="region of interest" description="Disordered" evidence="5">
    <location>
        <begin position="307"/>
        <end position="367"/>
    </location>
</feature>
<feature type="compositionally biased region" description="Basic and acidic residues" evidence="5">
    <location>
        <begin position="628"/>
        <end position="640"/>
    </location>
</feature>
<dbReference type="STRING" id="10195.A0A3M7SYK7"/>
<feature type="compositionally biased region" description="Basic residues" evidence="5">
    <location>
        <begin position="168"/>
        <end position="183"/>
    </location>
</feature>
<reference evidence="6 7" key="1">
    <citation type="journal article" date="2018" name="Sci. Rep.">
        <title>Genomic signatures of local adaptation to the degree of environmental predictability in rotifers.</title>
        <authorList>
            <person name="Franch-Gras L."/>
            <person name="Hahn C."/>
            <person name="Garcia-Roger E.M."/>
            <person name="Carmona M.J."/>
            <person name="Serra M."/>
            <person name="Gomez A."/>
        </authorList>
    </citation>
    <scope>NUCLEOTIDE SEQUENCE [LARGE SCALE GENOMIC DNA]</scope>
    <source>
        <strain evidence="6">HYR1</strain>
    </source>
</reference>
<dbReference type="SMART" id="SM00707">
    <property type="entry name" value="RPEL"/>
    <property type="match status" value="3"/>
</dbReference>
<feature type="region of interest" description="Disordered" evidence="5">
    <location>
        <begin position="244"/>
        <end position="287"/>
    </location>
</feature>
<feature type="compositionally biased region" description="Polar residues" evidence="5">
    <location>
        <begin position="836"/>
        <end position="846"/>
    </location>
</feature>
<feature type="compositionally biased region" description="Polar residues" evidence="5">
    <location>
        <begin position="307"/>
        <end position="328"/>
    </location>
</feature>
<dbReference type="PANTHER" id="PTHR12751:SF18">
    <property type="entry name" value="PHOSPHATASE AND ACTIN REGULATOR 1"/>
    <property type="match status" value="1"/>
</dbReference>
<feature type="region of interest" description="Disordered" evidence="5">
    <location>
        <begin position="381"/>
        <end position="474"/>
    </location>
</feature>
<dbReference type="Proteomes" id="UP000276133">
    <property type="component" value="Unassembled WGS sequence"/>
</dbReference>
<evidence type="ECO:0000256" key="3">
    <source>
        <dbReference type="ARBA" id="ARBA00023203"/>
    </source>
</evidence>
<dbReference type="OrthoDB" id="5563016at2759"/>
<keyword evidence="3" id="KW-0009">Actin-binding</keyword>
<evidence type="ECO:0000256" key="5">
    <source>
        <dbReference type="SAM" id="MobiDB-lite"/>
    </source>
</evidence>
<feature type="repeat" description="RPEL" evidence="4">
    <location>
        <begin position="677"/>
        <end position="702"/>
    </location>
</feature>
<accession>A0A3M7SYK7</accession>
<feature type="compositionally biased region" description="Low complexity" evidence="5">
    <location>
        <begin position="186"/>
        <end position="199"/>
    </location>
</feature>